<evidence type="ECO:0000256" key="9">
    <source>
        <dbReference type="ARBA" id="ARBA00051243"/>
    </source>
</evidence>
<dbReference type="InterPro" id="IPR028082">
    <property type="entry name" value="Peripla_BP_I"/>
</dbReference>
<evidence type="ECO:0000256" key="1">
    <source>
        <dbReference type="ARBA" id="ARBA00004479"/>
    </source>
</evidence>
<dbReference type="Pfam" id="PF07714">
    <property type="entry name" value="PK_Tyr_Ser-Thr"/>
    <property type="match status" value="1"/>
</dbReference>
<dbReference type="AlphaFoldDB" id="A0A212EX59"/>
<dbReference type="SUPFAM" id="SSF53822">
    <property type="entry name" value="Periplasmic binding protein-like I"/>
    <property type="match status" value="1"/>
</dbReference>
<keyword evidence="6" id="KW-0067">ATP-binding</keyword>
<keyword evidence="2" id="KW-0812">Transmembrane</keyword>
<dbReference type="EMBL" id="AGBW02011826">
    <property type="protein sequence ID" value="OWR46086.1"/>
    <property type="molecule type" value="Genomic_DNA"/>
</dbReference>
<organism evidence="10 11">
    <name type="scientific">Danaus plexippus plexippus</name>
    <dbReference type="NCBI Taxonomy" id="278856"/>
    <lineage>
        <taxon>Eukaryota</taxon>
        <taxon>Metazoa</taxon>
        <taxon>Ecdysozoa</taxon>
        <taxon>Arthropoda</taxon>
        <taxon>Hexapoda</taxon>
        <taxon>Insecta</taxon>
        <taxon>Pterygota</taxon>
        <taxon>Neoptera</taxon>
        <taxon>Endopterygota</taxon>
        <taxon>Lepidoptera</taxon>
        <taxon>Glossata</taxon>
        <taxon>Ditrysia</taxon>
        <taxon>Papilionoidea</taxon>
        <taxon>Nymphalidae</taxon>
        <taxon>Danainae</taxon>
        <taxon>Danaini</taxon>
        <taxon>Danaina</taxon>
        <taxon>Danaus</taxon>
        <taxon>Danaus</taxon>
    </lineage>
</organism>
<dbReference type="PANTHER" id="PTHR24416:SF525">
    <property type="entry name" value="INSULIN-LIKE RECEPTOR"/>
    <property type="match status" value="1"/>
</dbReference>
<evidence type="ECO:0000256" key="2">
    <source>
        <dbReference type="ARBA" id="ARBA00022692"/>
    </source>
</evidence>
<dbReference type="InterPro" id="IPR001245">
    <property type="entry name" value="Ser-Thr/Tyr_kinase_cat_dom"/>
</dbReference>
<comment type="subcellular location">
    <subcellularLocation>
        <location evidence="1">Membrane</location>
        <topology evidence="1">Single-pass type I membrane protein</topology>
    </subcellularLocation>
</comment>
<dbReference type="Proteomes" id="UP000007151">
    <property type="component" value="Unassembled WGS sequence"/>
</dbReference>
<dbReference type="SUPFAM" id="SSF56112">
    <property type="entry name" value="Protein kinase-like (PK-like)"/>
    <property type="match status" value="1"/>
</dbReference>
<dbReference type="InterPro" id="IPR008266">
    <property type="entry name" value="Tyr_kinase_AS"/>
</dbReference>
<dbReference type="Pfam" id="PF01094">
    <property type="entry name" value="ANF_receptor"/>
    <property type="match status" value="1"/>
</dbReference>
<dbReference type="InterPro" id="IPR011009">
    <property type="entry name" value="Kinase-like_dom_sf"/>
</dbReference>
<sequence>MCSLVLFLLVLVLSWDRCYQSPCSLLLHRLRERPTEELAVLVNGHLVEVVVWGGGGAPRAAAALLLVALRVRGYRSHLHEAAPDVCGLLDISDLKEAAVVAPAATVPSEDCRRAGLELLTNFLQPAAVSYTLHLWAHVPSDRCRSQAGQWSFYKYYKDIDECGFLKAKFFNDITYGSCSNCFAVLTRNESLVDNQIAMELQTRIDAAELLLQVVSFKSDFIMRKTISELRRLQKPFLFVDEDLWSDTFEMVYVQPPPCVRHVKNCIPFIKTIGNLRLGNGWFMYQFAPPILELVNALSPKSSQLREILNIESAQNESHIENAACSWALQHVEEFKTLILHDKLEQKKVFAIKIILCNHDPLNKYFETISDLINRGEFQNNITHIDYNIYKNTINCFDEEHFRQVITKNAQKKNVAGVIAWSWYKGTTGAAKVAEQSQLPLLLAGAVADEIPLGSAVRAASGRLSDLTRAFHYILENCGWSRIALLSDDSVYSRSFTEAMIKQKNLLYREVIVDFKNIYINLDELKKADARIFLLNVNWSLSKDILNAALKRGMTPNNGFSWIAREWLPIQNNNTDWADMYHFTVSLGWRGEQLEGGSKHLQQKIRNRLHVKESLEEFPGINYLSMFADALLQLGYSFARFYQNYPSYRYNLRGYGTALKLSEVFENMTINGIAQNLSNRNSSIEHPLVFINKWWGVRTKSIGILQITDNYIMALKPTASNFKDLINRQKLRDRPICWTISTGDPFTPRCQDVTIIIVTVFLLISGTALYIARRARLKRLLKRELNILAKLLENRKRAVSSLDTYLVDRNAIKLLHEIGSGTFGRVHFAELHRSGRSTVIVAAKQPRQTIGPTEECEFLHEAYILAPLCHDNIIRLVGICIMNGPPMVLMEHAYYLDLKRYLTERRHLVSNRFNDNTSDALDEVSDESLTRLAREAAGALAYLSTRRLVHRDVRAANCLIDKKRSLKLGDFGMARELDDKVPVYASIRRALFPVLWMAPESLKSGVFSFATDVWALGILILEVVTLGARPYGDWQLSRVLNYVVAGGIPPLPPDVSKHTSSLLHSCWERRAESRPNASWVHNHLTQYPRLLSPALLKPYPPDPLIAYME</sequence>
<dbReference type="GO" id="GO:0007169">
    <property type="term" value="P:cell surface receptor protein tyrosine kinase signaling pathway"/>
    <property type="evidence" value="ECO:0007669"/>
    <property type="project" value="TreeGrafter"/>
</dbReference>
<dbReference type="Gene3D" id="3.30.200.20">
    <property type="entry name" value="Phosphorylase Kinase, domain 1"/>
    <property type="match status" value="1"/>
</dbReference>
<dbReference type="GO" id="GO:0004714">
    <property type="term" value="F:transmembrane receptor protein tyrosine kinase activity"/>
    <property type="evidence" value="ECO:0007669"/>
    <property type="project" value="UniProtKB-EC"/>
</dbReference>
<evidence type="ECO:0000256" key="5">
    <source>
        <dbReference type="ARBA" id="ARBA00022741"/>
    </source>
</evidence>
<dbReference type="KEGG" id="dpl:KGM_211051"/>
<evidence type="ECO:0000256" key="8">
    <source>
        <dbReference type="ARBA" id="ARBA00023136"/>
    </source>
</evidence>
<dbReference type="PROSITE" id="PS00107">
    <property type="entry name" value="PROTEIN_KINASE_ATP"/>
    <property type="match status" value="1"/>
</dbReference>
<evidence type="ECO:0000256" key="3">
    <source>
        <dbReference type="ARBA" id="ARBA00022729"/>
    </source>
</evidence>
<dbReference type="OrthoDB" id="4062651at2759"/>
<dbReference type="STRING" id="278856.A0A212EX59"/>
<evidence type="ECO:0000256" key="4">
    <source>
        <dbReference type="ARBA" id="ARBA00022737"/>
    </source>
</evidence>
<keyword evidence="10" id="KW-0418">Kinase</keyword>
<dbReference type="InterPro" id="IPR020635">
    <property type="entry name" value="Tyr_kinase_cat_dom"/>
</dbReference>
<dbReference type="PROSITE" id="PS00109">
    <property type="entry name" value="PROTEIN_KINASE_TYR"/>
    <property type="match status" value="1"/>
</dbReference>
<keyword evidence="10" id="KW-0808">Transferase</keyword>
<dbReference type="InterPro" id="IPR000719">
    <property type="entry name" value="Prot_kinase_dom"/>
</dbReference>
<dbReference type="GO" id="GO:0005524">
    <property type="term" value="F:ATP binding"/>
    <property type="evidence" value="ECO:0007669"/>
    <property type="project" value="UniProtKB-UniRule"/>
</dbReference>
<dbReference type="CDD" id="cd00192">
    <property type="entry name" value="PTKc"/>
    <property type="match status" value="1"/>
</dbReference>
<keyword evidence="5" id="KW-0547">Nucleotide-binding</keyword>
<keyword evidence="10" id="KW-0675">Receptor</keyword>
<keyword evidence="8" id="KW-0472">Membrane</keyword>
<comment type="catalytic activity">
    <reaction evidence="9">
        <text>L-tyrosyl-[protein] + ATP = O-phospho-L-tyrosyl-[protein] + ADP + H(+)</text>
        <dbReference type="Rhea" id="RHEA:10596"/>
        <dbReference type="Rhea" id="RHEA-COMP:10136"/>
        <dbReference type="Rhea" id="RHEA-COMP:20101"/>
        <dbReference type="ChEBI" id="CHEBI:15378"/>
        <dbReference type="ChEBI" id="CHEBI:30616"/>
        <dbReference type="ChEBI" id="CHEBI:46858"/>
        <dbReference type="ChEBI" id="CHEBI:61978"/>
        <dbReference type="ChEBI" id="CHEBI:456216"/>
        <dbReference type="EC" id="2.7.10.1"/>
    </reaction>
</comment>
<dbReference type="PRINTS" id="PR00109">
    <property type="entry name" value="TYRKINASE"/>
</dbReference>
<evidence type="ECO:0000313" key="11">
    <source>
        <dbReference type="Proteomes" id="UP000007151"/>
    </source>
</evidence>
<keyword evidence="3" id="KW-0732">Signal</keyword>
<name>A0A212EX59_DANPL</name>
<evidence type="ECO:0000313" key="10">
    <source>
        <dbReference type="EMBL" id="OWR46086.1"/>
    </source>
</evidence>
<evidence type="ECO:0000256" key="6">
    <source>
        <dbReference type="ARBA" id="ARBA00022840"/>
    </source>
</evidence>
<evidence type="ECO:0000256" key="7">
    <source>
        <dbReference type="ARBA" id="ARBA00022989"/>
    </source>
</evidence>
<comment type="caution">
    <text evidence="10">The sequence shown here is derived from an EMBL/GenBank/DDBJ whole genome shotgun (WGS) entry which is preliminary data.</text>
</comment>
<dbReference type="InterPro" id="IPR017441">
    <property type="entry name" value="Protein_kinase_ATP_BS"/>
</dbReference>
<dbReference type="GO" id="GO:0005886">
    <property type="term" value="C:plasma membrane"/>
    <property type="evidence" value="ECO:0007669"/>
    <property type="project" value="TreeGrafter"/>
</dbReference>
<dbReference type="eggNOG" id="KOG4258">
    <property type="taxonomic scope" value="Eukaryota"/>
</dbReference>
<dbReference type="PROSITE" id="PS50011">
    <property type="entry name" value="PROTEIN_KINASE_DOM"/>
    <property type="match status" value="1"/>
</dbReference>
<keyword evidence="11" id="KW-1185">Reference proteome</keyword>
<dbReference type="InterPro" id="IPR001828">
    <property type="entry name" value="ANF_lig-bd_rcpt"/>
</dbReference>
<protein>
    <submittedName>
        <fullName evidence="10">Venus kinase receptor</fullName>
    </submittedName>
</protein>
<accession>A0A212EX59</accession>
<dbReference type="Gene3D" id="1.10.510.10">
    <property type="entry name" value="Transferase(Phosphotransferase) domain 1"/>
    <property type="match status" value="1"/>
</dbReference>
<gene>
    <name evidence="10" type="ORF">KGM_211051</name>
</gene>
<dbReference type="PANTHER" id="PTHR24416">
    <property type="entry name" value="TYROSINE-PROTEIN KINASE RECEPTOR"/>
    <property type="match status" value="1"/>
</dbReference>
<proteinExistence type="predicted"/>
<dbReference type="InterPro" id="IPR050122">
    <property type="entry name" value="RTK"/>
</dbReference>
<dbReference type="SMART" id="SM00219">
    <property type="entry name" value="TyrKc"/>
    <property type="match status" value="1"/>
</dbReference>
<reference evidence="10 11" key="1">
    <citation type="journal article" date="2011" name="Cell">
        <title>The monarch butterfly genome yields insights into long-distance migration.</title>
        <authorList>
            <person name="Zhan S."/>
            <person name="Merlin C."/>
            <person name="Boore J.L."/>
            <person name="Reppert S.M."/>
        </authorList>
    </citation>
    <scope>NUCLEOTIDE SEQUENCE [LARGE SCALE GENOMIC DNA]</scope>
    <source>
        <strain evidence="10">F-2</strain>
    </source>
</reference>
<dbReference type="Gene3D" id="3.40.50.2300">
    <property type="match status" value="1"/>
</dbReference>
<keyword evidence="7" id="KW-1133">Transmembrane helix</keyword>
<dbReference type="GO" id="GO:0043235">
    <property type="term" value="C:receptor complex"/>
    <property type="evidence" value="ECO:0007669"/>
    <property type="project" value="TreeGrafter"/>
</dbReference>
<keyword evidence="4" id="KW-0677">Repeat</keyword>